<feature type="transmembrane region" description="Helical" evidence="5">
    <location>
        <begin position="6"/>
        <end position="28"/>
    </location>
</feature>
<sequence length="125" mass="13323">MGFTLIELLVTLMILGVVIGVISTSLIANTQMNSKTEARSQAVVAAQRVLDDLRTRDPGSFVSPQTSTVSTGGRTFTVNVTFCTVTPNYCTESAKQIRVDVLQGADTVFTAQTVFTSLNSTLGTQ</sequence>
<comment type="caution">
    <text evidence="6">The sequence shown here is derived from an EMBL/GenBank/DDBJ whole genome shotgun (WGS) entry which is preliminary data.</text>
</comment>
<dbReference type="GO" id="GO:0042597">
    <property type="term" value="C:periplasmic space"/>
    <property type="evidence" value="ECO:0007669"/>
    <property type="project" value="UniProtKB-SubCell"/>
</dbReference>
<evidence type="ECO:0000256" key="5">
    <source>
        <dbReference type="SAM" id="Phobius"/>
    </source>
</evidence>
<dbReference type="InterPro" id="IPR045584">
    <property type="entry name" value="Pilin-like"/>
</dbReference>
<dbReference type="RefSeq" id="WP_217694899.1">
    <property type="nucleotide sequence ID" value="NZ_MSTI01000093.1"/>
</dbReference>
<comment type="subcellular location">
    <subcellularLocation>
        <location evidence="1">Cell outer membrane</location>
        <topology evidence="1">Single-pass membrane protein</topology>
    </subcellularLocation>
    <subcellularLocation>
        <location evidence="2">Periplasm</location>
    </subcellularLocation>
</comment>
<gene>
    <name evidence="6" type="ORF">BOO71_0008353</name>
</gene>
<dbReference type="SUPFAM" id="SSF54523">
    <property type="entry name" value="Pili subunits"/>
    <property type="match status" value="1"/>
</dbReference>
<evidence type="ECO:0000256" key="4">
    <source>
        <dbReference type="ARBA" id="ARBA00023237"/>
    </source>
</evidence>
<dbReference type="Proteomes" id="UP000186607">
    <property type="component" value="Unassembled WGS sequence"/>
</dbReference>
<reference evidence="6 7" key="1">
    <citation type="submission" date="2017-01" db="EMBL/GenBank/DDBJ databases">
        <title>Genome Analysis of Deinococcus marmoris KOPRI26562.</title>
        <authorList>
            <person name="Kim J.H."/>
            <person name="Oh H.-M."/>
        </authorList>
    </citation>
    <scope>NUCLEOTIDE SEQUENCE [LARGE SCALE GENOMIC DNA]</scope>
    <source>
        <strain evidence="6 7">KOPRI26562</strain>
    </source>
</reference>
<evidence type="ECO:0000256" key="3">
    <source>
        <dbReference type="ARBA" id="ARBA00022764"/>
    </source>
</evidence>
<keyword evidence="7" id="KW-1185">Reference proteome</keyword>
<name>A0A1U7NXG0_9DEIO</name>
<dbReference type="STRING" id="249408.BOO71_0008353"/>
<dbReference type="EMBL" id="MSTI01000093">
    <property type="protein sequence ID" value="OLV17611.1"/>
    <property type="molecule type" value="Genomic_DNA"/>
</dbReference>
<protein>
    <submittedName>
        <fullName evidence="6">Uncharacterized protein</fullName>
    </submittedName>
</protein>
<accession>A0A1U7NXG0</accession>
<organism evidence="6 7">
    <name type="scientific">Deinococcus marmoris</name>
    <dbReference type="NCBI Taxonomy" id="249408"/>
    <lineage>
        <taxon>Bacteria</taxon>
        <taxon>Thermotogati</taxon>
        <taxon>Deinococcota</taxon>
        <taxon>Deinococci</taxon>
        <taxon>Deinococcales</taxon>
        <taxon>Deinococcaceae</taxon>
        <taxon>Deinococcus</taxon>
    </lineage>
</organism>
<dbReference type="InterPro" id="IPR012902">
    <property type="entry name" value="N_methyl_site"/>
</dbReference>
<dbReference type="Pfam" id="PF07963">
    <property type="entry name" value="N_methyl"/>
    <property type="match status" value="1"/>
</dbReference>
<proteinExistence type="predicted"/>
<keyword evidence="4" id="KW-0998">Cell outer membrane</keyword>
<keyword evidence="5" id="KW-0472">Membrane</keyword>
<evidence type="ECO:0000313" key="7">
    <source>
        <dbReference type="Proteomes" id="UP000186607"/>
    </source>
</evidence>
<keyword evidence="3" id="KW-0574">Periplasm</keyword>
<evidence type="ECO:0000256" key="1">
    <source>
        <dbReference type="ARBA" id="ARBA00004203"/>
    </source>
</evidence>
<dbReference type="AlphaFoldDB" id="A0A1U7NXG0"/>
<evidence type="ECO:0000256" key="2">
    <source>
        <dbReference type="ARBA" id="ARBA00004418"/>
    </source>
</evidence>
<dbReference type="Gene3D" id="3.30.700.10">
    <property type="entry name" value="Glycoprotein, Type 4 Pilin"/>
    <property type="match status" value="1"/>
</dbReference>
<keyword evidence="5" id="KW-1133">Transmembrane helix</keyword>
<dbReference type="GO" id="GO:0009279">
    <property type="term" value="C:cell outer membrane"/>
    <property type="evidence" value="ECO:0007669"/>
    <property type="project" value="UniProtKB-SubCell"/>
</dbReference>
<keyword evidence="5" id="KW-0812">Transmembrane</keyword>
<evidence type="ECO:0000313" key="6">
    <source>
        <dbReference type="EMBL" id="OLV17611.1"/>
    </source>
</evidence>
<dbReference type="NCBIfam" id="TIGR02532">
    <property type="entry name" value="IV_pilin_GFxxxE"/>
    <property type="match status" value="1"/>
</dbReference>